<keyword evidence="3" id="KW-1185">Reference proteome</keyword>
<protein>
    <submittedName>
        <fullName evidence="2">Uncharacterized protein</fullName>
    </submittedName>
</protein>
<reference evidence="3" key="1">
    <citation type="submission" date="2011-02" db="EMBL/GenBank/DDBJ databases">
        <title>The Genome Sequence of Capsaspora owczarzaki ATCC 30864.</title>
        <authorList>
            <person name="Russ C."/>
            <person name="Cuomo C."/>
            <person name="Burger G."/>
            <person name="Gray M.W."/>
            <person name="Holland P.W.H."/>
            <person name="King N."/>
            <person name="Lang F.B.F."/>
            <person name="Roger A.J."/>
            <person name="Ruiz-Trillo I."/>
            <person name="Young S.K."/>
            <person name="Zeng Q."/>
            <person name="Gargeya S."/>
            <person name="Alvarado L."/>
            <person name="Berlin A."/>
            <person name="Chapman S.B."/>
            <person name="Chen Z."/>
            <person name="Freedman E."/>
            <person name="Gellesch M."/>
            <person name="Goldberg J."/>
            <person name="Griggs A."/>
            <person name="Gujja S."/>
            <person name="Heilman E."/>
            <person name="Heiman D."/>
            <person name="Howarth C."/>
            <person name="Mehta T."/>
            <person name="Neiman D."/>
            <person name="Pearson M."/>
            <person name="Roberts A."/>
            <person name="Saif S."/>
            <person name="Shea T."/>
            <person name="Shenoy N."/>
            <person name="Sisk P."/>
            <person name="Stolte C."/>
            <person name="Sykes S."/>
            <person name="White J."/>
            <person name="Yandava C."/>
            <person name="Haas B."/>
            <person name="Nusbaum C."/>
            <person name="Birren B."/>
        </authorList>
    </citation>
    <scope>NUCLEOTIDE SEQUENCE</scope>
    <source>
        <strain evidence="3">ATCC 30864</strain>
    </source>
</reference>
<dbReference type="InParanoid" id="A0A0D2U6S7"/>
<organism evidence="2 3">
    <name type="scientific">Capsaspora owczarzaki (strain ATCC 30864)</name>
    <dbReference type="NCBI Taxonomy" id="595528"/>
    <lineage>
        <taxon>Eukaryota</taxon>
        <taxon>Filasterea</taxon>
        <taxon>Capsaspora</taxon>
    </lineage>
</organism>
<name>A0A0D2U6S7_CAPO3</name>
<gene>
    <name evidence="2" type="ORF">CAOG_002114</name>
</gene>
<dbReference type="EMBL" id="KE346362">
    <property type="protein sequence ID" value="KJE90876.1"/>
    <property type="molecule type" value="Genomic_DNA"/>
</dbReference>
<feature type="region of interest" description="Disordered" evidence="1">
    <location>
        <begin position="1"/>
        <end position="197"/>
    </location>
</feature>
<feature type="compositionally biased region" description="Acidic residues" evidence="1">
    <location>
        <begin position="187"/>
        <end position="197"/>
    </location>
</feature>
<feature type="compositionally biased region" description="Polar residues" evidence="1">
    <location>
        <begin position="83"/>
        <end position="94"/>
    </location>
</feature>
<evidence type="ECO:0000313" key="3">
    <source>
        <dbReference type="Proteomes" id="UP000008743"/>
    </source>
</evidence>
<feature type="compositionally biased region" description="Basic and acidic residues" evidence="1">
    <location>
        <begin position="38"/>
        <end position="54"/>
    </location>
</feature>
<dbReference type="AlphaFoldDB" id="A0A0D2U6S7"/>
<feature type="compositionally biased region" description="Gly residues" evidence="1">
    <location>
        <begin position="116"/>
        <end position="134"/>
    </location>
</feature>
<proteinExistence type="predicted"/>
<dbReference type="Proteomes" id="UP000008743">
    <property type="component" value="Unassembled WGS sequence"/>
</dbReference>
<feature type="compositionally biased region" description="Basic and acidic residues" evidence="1">
    <location>
        <begin position="1"/>
        <end position="10"/>
    </location>
</feature>
<feature type="compositionally biased region" description="Basic and acidic residues" evidence="1">
    <location>
        <begin position="162"/>
        <end position="171"/>
    </location>
</feature>
<accession>A0A0D2U6S7</accession>
<evidence type="ECO:0000256" key="1">
    <source>
        <dbReference type="SAM" id="MobiDB-lite"/>
    </source>
</evidence>
<sequence>MDPIDHEMALDTHPPNADADLSNLSEHDSDDDDSLDLASRDATRPAGRSDEQRQAARNARLALHSQYAQADARPKRFGELQQPAGSSEPSSATPHSGVEFRKDGNGDSAMSLQSRQGGGGGAGVGAGVGPGGVSHGTAHQPSSSSPSPSTHRQQTNAMVLHPQDESSRMEVDDVDGEISSSTHERLDNDDDDNNDDEYRDVLVRAMRVLFTRERLHREVEEAASSQLTEQHEQQIRARQRQQDDEDAYFDSESPSESFHEYNFQRPW</sequence>
<evidence type="ECO:0000313" key="2">
    <source>
        <dbReference type="EMBL" id="KJE90876.1"/>
    </source>
</evidence>
<feature type="region of interest" description="Disordered" evidence="1">
    <location>
        <begin position="219"/>
        <end position="267"/>
    </location>
</feature>